<organism evidence="5 6">
    <name type="scientific">Salibacterium lacus</name>
    <dbReference type="NCBI Taxonomy" id="1898109"/>
    <lineage>
        <taxon>Bacteria</taxon>
        <taxon>Bacillati</taxon>
        <taxon>Bacillota</taxon>
        <taxon>Bacilli</taxon>
        <taxon>Bacillales</taxon>
        <taxon>Bacillaceae</taxon>
    </lineage>
</organism>
<feature type="domain" description="YhaN AAA" evidence="4">
    <location>
        <begin position="1"/>
        <end position="204"/>
    </location>
</feature>
<evidence type="ECO:0000256" key="3">
    <source>
        <dbReference type="SAM" id="Phobius"/>
    </source>
</evidence>
<evidence type="ECO:0000256" key="2">
    <source>
        <dbReference type="SAM" id="MobiDB-lite"/>
    </source>
</evidence>
<accession>A0ABW5SYK0</accession>
<dbReference type="PANTHER" id="PTHR41259:SF1">
    <property type="entry name" value="DOUBLE-STRAND BREAK REPAIR RAD50 ATPASE, PUTATIVE-RELATED"/>
    <property type="match status" value="1"/>
</dbReference>
<feature type="coiled-coil region" evidence="1">
    <location>
        <begin position="540"/>
        <end position="665"/>
    </location>
</feature>
<keyword evidence="3" id="KW-0472">Membrane</keyword>
<feature type="region of interest" description="Disordered" evidence="2">
    <location>
        <begin position="947"/>
        <end position="972"/>
    </location>
</feature>
<name>A0ABW5SYK0_9BACI</name>
<dbReference type="InterPro" id="IPR038734">
    <property type="entry name" value="YhaN_AAA"/>
</dbReference>
<dbReference type="InterPro" id="IPR027417">
    <property type="entry name" value="P-loop_NTPase"/>
</dbReference>
<dbReference type="Pfam" id="PF13514">
    <property type="entry name" value="AAA_27"/>
    <property type="match status" value="1"/>
</dbReference>
<evidence type="ECO:0000313" key="6">
    <source>
        <dbReference type="Proteomes" id="UP001597520"/>
    </source>
</evidence>
<dbReference type="EMBL" id="JBHUML010000002">
    <property type="protein sequence ID" value="MFD2703957.1"/>
    <property type="molecule type" value="Genomic_DNA"/>
</dbReference>
<dbReference type="Proteomes" id="UP001597520">
    <property type="component" value="Unassembled WGS sequence"/>
</dbReference>
<proteinExistence type="predicted"/>
<comment type="caution">
    <text evidence="5">The sequence shown here is derived from an EMBL/GenBank/DDBJ whole genome shotgun (WGS) entry which is preliminary data.</text>
</comment>
<feature type="coiled-coil region" evidence="1">
    <location>
        <begin position="753"/>
        <end position="807"/>
    </location>
</feature>
<gene>
    <name evidence="5" type="ORF">ACFSUB_00640</name>
</gene>
<protein>
    <submittedName>
        <fullName evidence="5">AAA family ATPase</fullName>
    </submittedName>
</protein>
<dbReference type="SUPFAM" id="SSF52540">
    <property type="entry name" value="P-loop containing nucleoside triphosphate hydrolases"/>
    <property type="match status" value="2"/>
</dbReference>
<feature type="compositionally biased region" description="Basic and acidic residues" evidence="2">
    <location>
        <begin position="418"/>
        <end position="435"/>
    </location>
</feature>
<feature type="transmembrane region" description="Helical" evidence="3">
    <location>
        <begin position="475"/>
        <end position="494"/>
    </location>
</feature>
<feature type="coiled-coil region" evidence="1">
    <location>
        <begin position="184"/>
        <end position="242"/>
    </location>
</feature>
<feature type="transmembrane region" description="Helical" evidence="3">
    <location>
        <begin position="447"/>
        <end position="468"/>
    </location>
</feature>
<dbReference type="RefSeq" id="WP_380711260.1">
    <property type="nucleotide sequence ID" value="NZ_JBHUML010000002.1"/>
</dbReference>
<keyword evidence="6" id="KW-1185">Reference proteome</keyword>
<keyword evidence="1" id="KW-0175">Coiled coil</keyword>
<keyword evidence="3" id="KW-1133">Transmembrane helix</keyword>
<feature type="region of interest" description="Disordered" evidence="2">
    <location>
        <begin position="418"/>
        <end position="443"/>
    </location>
</feature>
<dbReference type="PANTHER" id="PTHR41259">
    <property type="entry name" value="DOUBLE-STRAND BREAK REPAIR RAD50 ATPASE, PUTATIVE-RELATED"/>
    <property type="match status" value="1"/>
</dbReference>
<evidence type="ECO:0000256" key="1">
    <source>
        <dbReference type="SAM" id="Coils"/>
    </source>
</evidence>
<evidence type="ECO:0000259" key="4">
    <source>
        <dbReference type="Pfam" id="PF13514"/>
    </source>
</evidence>
<keyword evidence="3" id="KW-0812">Transmembrane</keyword>
<evidence type="ECO:0000313" key="5">
    <source>
        <dbReference type="EMBL" id="MFD2703957.1"/>
    </source>
</evidence>
<reference evidence="6" key="1">
    <citation type="journal article" date="2019" name="Int. J. Syst. Evol. Microbiol.">
        <title>The Global Catalogue of Microorganisms (GCM) 10K type strain sequencing project: providing services to taxonomists for standard genome sequencing and annotation.</title>
        <authorList>
            <consortium name="The Broad Institute Genomics Platform"/>
            <consortium name="The Broad Institute Genome Sequencing Center for Infectious Disease"/>
            <person name="Wu L."/>
            <person name="Ma J."/>
        </authorList>
    </citation>
    <scope>NUCLEOTIDE SEQUENCE [LARGE SCALE GENOMIC DNA]</scope>
    <source>
        <strain evidence="6">KCTC 33792</strain>
    </source>
</reference>
<dbReference type="Gene3D" id="3.40.50.300">
    <property type="entry name" value="P-loop containing nucleotide triphosphate hydrolases"/>
    <property type="match status" value="2"/>
</dbReference>
<sequence length="972" mass="113298">MRIEALHIYGFGKFQDEKITVDSSFHVFQGKNETGKSTIRAFIQAVLFGFPSKKEQARRYEPKEGSRHGGSLTIRLEDGTQAVVERTAGKKSAGEVLVYTGDGRQHGAEWLEGLLGSLDRGMFQGIFCFGLEGLGEIQQLQGSDLNQYIYEAGMTGTKHIASIEKKLQHHLDQLYKPKGQKPEMNVLLQELHEHKKELREWEARFDTYDRLVRQREDIESKQAELKHKKADLKVEKEQLQRRKTLLSVYRELQEVYHHVQRLEPFEHVSLDWEEQSTAYHEQRKEAAAEEEKQALAEQQLAGRNQGAAVNRAVRETRDSIYALKEKLPVYRKYREDYNRLQQEAARHKKNLEEKQRRLGIAEESELAGARTTMSAEEELHDITEKAKGLQERIRLLEEQVQQHQDQLALLQKDLDTHEQYRRSEEEKRHSRDAVDKQQTGKNGTRPLWQHPVLLLQLASVIFFTLGMWEMITGHWLMGLIMFGAGLSAAVLWILQHQFRAGKSGADNPDKDTAQQTAELHADQRLETTIREKQWEYDREVNAYQSTLDKKQEAREKQQELEDVMEKWAATHDIPSPSSLLQASAFFTAVQEWQKEQRQLQTVEKEIKTLAQLLSDIEQETAEAAAAAGISAEPVEKTIHAALNIVEKEETKHREYEQDLRDWETVRSRKHYYRARREQAEHSIQNLYHLSGVHSEEEFQQAVEAKKQYNEWKAKENWLLDRMRRSLADQETTAAWFETFENDDRDPDEAVQDIEETEQELDTEEDGYRNKLAAVHQEIRTVEEGGTYEQMLQQYEEKKSKLHHLARTWKTYRAAREILNEAKSMYEQERQPEVIRKASSYFSYLTASHYERLFAPLGEETFIVEDNRGFRFTPEELSRGTAEQLYLSLRLALAESYHHNQTLPFILDDPFVNFDRERQSMVFSLLTNLSSRRQILYFTCEHIPESPSGIRHRPVSSEEKAADAGDSYTRTLL</sequence>